<feature type="compositionally biased region" description="Low complexity" evidence="4">
    <location>
        <begin position="735"/>
        <end position="756"/>
    </location>
</feature>
<dbReference type="STRING" id="90262.A0A1X2J0N2"/>
<dbReference type="SUPFAM" id="SSF81383">
    <property type="entry name" value="F-box domain"/>
    <property type="match status" value="1"/>
</dbReference>
<name>A0A1X2J0N2_9FUNG</name>
<protein>
    <submittedName>
        <fullName evidence="6">Quinon protein alcohol dehydrogenase-like superfamily</fullName>
    </submittedName>
</protein>
<dbReference type="InterPro" id="IPR015943">
    <property type="entry name" value="WD40/YVTN_repeat-like_dom_sf"/>
</dbReference>
<feature type="region of interest" description="Disordered" evidence="4">
    <location>
        <begin position="427"/>
        <end position="482"/>
    </location>
</feature>
<dbReference type="PROSITE" id="PS00678">
    <property type="entry name" value="WD_REPEATS_1"/>
    <property type="match status" value="1"/>
</dbReference>
<feature type="compositionally biased region" description="Basic and acidic residues" evidence="4">
    <location>
        <begin position="326"/>
        <end position="335"/>
    </location>
</feature>
<keyword evidence="2" id="KW-0677">Repeat</keyword>
<dbReference type="SMART" id="SM00256">
    <property type="entry name" value="FBOX"/>
    <property type="match status" value="1"/>
</dbReference>
<dbReference type="InterPro" id="IPR019775">
    <property type="entry name" value="WD40_repeat_CS"/>
</dbReference>
<dbReference type="PROSITE" id="PS50181">
    <property type="entry name" value="FBOX"/>
    <property type="match status" value="1"/>
</dbReference>
<evidence type="ECO:0000259" key="5">
    <source>
        <dbReference type="PROSITE" id="PS50181"/>
    </source>
</evidence>
<feature type="region of interest" description="Disordered" evidence="4">
    <location>
        <begin position="320"/>
        <end position="345"/>
    </location>
</feature>
<feature type="compositionally biased region" description="Acidic residues" evidence="4">
    <location>
        <begin position="790"/>
        <end position="799"/>
    </location>
</feature>
<dbReference type="SUPFAM" id="SSF50998">
    <property type="entry name" value="Quinoprotein alcohol dehydrogenase-like"/>
    <property type="match status" value="1"/>
</dbReference>
<dbReference type="SMART" id="SM00320">
    <property type="entry name" value="WD40"/>
    <property type="match status" value="4"/>
</dbReference>
<feature type="repeat" description="WD" evidence="3">
    <location>
        <begin position="249"/>
        <end position="271"/>
    </location>
</feature>
<dbReference type="Gene3D" id="2.130.10.10">
    <property type="entry name" value="YVTN repeat-like/Quinoprotein amine dehydrogenase"/>
    <property type="match status" value="2"/>
</dbReference>
<organism evidence="6 7">
    <name type="scientific">Absidia repens</name>
    <dbReference type="NCBI Taxonomy" id="90262"/>
    <lineage>
        <taxon>Eukaryota</taxon>
        <taxon>Fungi</taxon>
        <taxon>Fungi incertae sedis</taxon>
        <taxon>Mucoromycota</taxon>
        <taxon>Mucoromycotina</taxon>
        <taxon>Mucoromycetes</taxon>
        <taxon>Mucorales</taxon>
        <taxon>Cunninghamellaceae</taxon>
        <taxon>Absidia</taxon>
    </lineage>
</organism>
<dbReference type="InterPro" id="IPR001810">
    <property type="entry name" value="F-box_dom"/>
</dbReference>
<feature type="compositionally biased region" description="Low complexity" evidence="4">
    <location>
        <begin position="688"/>
        <end position="705"/>
    </location>
</feature>
<dbReference type="Gene3D" id="1.20.1280.50">
    <property type="match status" value="1"/>
</dbReference>
<keyword evidence="1 3" id="KW-0853">WD repeat</keyword>
<evidence type="ECO:0000256" key="3">
    <source>
        <dbReference type="PROSITE-ProRule" id="PRU00221"/>
    </source>
</evidence>
<evidence type="ECO:0000256" key="4">
    <source>
        <dbReference type="SAM" id="MobiDB-lite"/>
    </source>
</evidence>
<dbReference type="AlphaFoldDB" id="A0A1X2J0N2"/>
<sequence length="810" mass="90377">MSLDSFTENDNTTDIEQTKTNDATTNTFKDHSSTNNQYGLSSSTTTSTTAYIHQLSVEVVAHIFARLDPISLTTVAKTCRYWRHIVKDDVCWKNAFLAYFGQLPYKRLRNTSWKSEYILRTHLIRKWEKGRGTLMTFNPKIGSVDTIFVDFENHFMMAASKEQGVAVKCNPATGKLERHLLYSTDEGMPTQVSALKMDSNRVLWGFSPGYITMTTRAKTLVRRQLKVFSDFHQGAVRVLCLPSFVPDVVLSGGDDGMVKIWDASTGLSLTDLYGSTSSPTCLEATNDHHVIAGFTNGTVVLWNLHLGKLLRHRQHVALQQQQGIEQPDHESENSSRQRRLIHPPLIDKDTPVQSVHYDMVTRTLLVAYDGLSRLYQYNIETCQLVAIFGSEDLDRPLAGHTLGTICAVTWDIEPSFHFTDETVLDSRMTMNGNNSKNKNGQQQQQQQYQGNKRQQGSRTSLSSSSSPQRPSTPSTSTSPTIRLVATGDTSGAICLWPLNRSSSNTTKTDDVAVIHPLRQFLGHESPISAIHLDGFKMVSGADDGWIRIWDPLTGEMLHALGNKIPRHAPVDRTDVSLMRVKNIFCDEYRGVATIGHQVKSWDFSSQSLLGRKIIRTKSKAPTPALRDELHYEIKQEVKASQLTLAEERKEQALAAKEMDKWTLGGLSDEEMMAYAMMISQEQPPLTETQESATALSSSSSPSSQQQHEHQPSMDYDEDEALLQAVMASLNMSGETDLNTTTDTPSSSSPTTQITNIPASLMDSDLEWPSIESSGQSSPVATTQHNRTESSLEDEDDEELQYVLRISRGDI</sequence>
<feature type="region of interest" description="Disordered" evidence="4">
    <location>
        <begin position="1"/>
        <end position="30"/>
    </location>
</feature>
<dbReference type="InterPro" id="IPR036047">
    <property type="entry name" value="F-box-like_dom_sf"/>
</dbReference>
<comment type="caution">
    <text evidence="6">The sequence shown here is derived from an EMBL/GenBank/DDBJ whole genome shotgun (WGS) entry which is preliminary data.</text>
</comment>
<evidence type="ECO:0000313" key="7">
    <source>
        <dbReference type="Proteomes" id="UP000193560"/>
    </source>
</evidence>
<dbReference type="InterPro" id="IPR011047">
    <property type="entry name" value="Quinoprotein_ADH-like_sf"/>
</dbReference>
<dbReference type="Proteomes" id="UP000193560">
    <property type="component" value="Unassembled WGS sequence"/>
</dbReference>
<dbReference type="CDD" id="cd09917">
    <property type="entry name" value="F-box_SF"/>
    <property type="match status" value="1"/>
</dbReference>
<dbReference type="InterPro" id="IPR001680">
    <property type="entry name" value="WD40_rpt"/>
</dbReference>
<feature type="compositionally biased region" description="Low complexity" evidence="4">
    <location>
        <begin position="431"/>
        <end position="480"/>
    </location>
</feature>
<gene>
    <name evidence="6" type="ORF">BCR42DRAFT_340462</name>
</gene>
<feature type="region of interest" description="Disordered" evidence="4">
    <location>
        <begin position="683"/>
        <end position="714"/>
    </location>
</feature>
<dbReference type="InterPro" id="IPR042627">
    <property type="entry name" value="FBXW2"/>
</dbReference>
<dbReference type="PANTHER" id="PTHR44436">
    <property type="entry name" value="F-BOX/WD REPEAT-CONTAINING PROTEIN 2"/>
    <property type="match status" value="1"/>
</dbReference>
<dbReference type="Pfam" id="PF00400">
    <property type="entry name" value="WD40"/>
    <property type="match status" value="2"/>
</dbReference>
<dbReference type="OrthoDB" id="2095648at2759"/>
<feature type="compositionally biased region" description="Polar residues" evidence="4">
    <location>
        <begin position="770"/>
        <end position="784"/>
    </location>
</feature>
<dbReference type="Pfam" id="PF12937">
    <property type="entry name" value="F-box-like"/>
    <property type="match status" value="1"/>
</dbReference>
<dbReference type="PROSITE" id="PS50082">
    <property type="entry name" value="WD_REPEATS_2"/>
    <property type="match status" value="2"/>
</dbReference>
<proteinExistence type="predicted"/>
<feature type="domain" description="F-box" evidence="5">
    <location>
        <begin position="49"/>
        <end position="95"/>
    </location>
</feature>
<accession>A0A1X2J0N2</accession>
<dbReference type="PANTHER" id="PTHR44436:SF1">
    <property type="entry name" value="F-BOX_WD REPEAT-CONTAINING PROTEIN 2"/>
    <property type="match status" value="1"/>
</dbReference>
<feature type="repeat" description="WD" evidence="3">
    <location>
        <begin position="520"/>
        <end position="559"/>
    </location>
</feature>
<reference evidence="6 7" key="1">
    <citation type="submission" date="2016-07" db="EMBL/GenBank/DDBJ databases">
        <title>Pervasive Adenine N6-methylation of Active Genes in Fungi.</title>
        <authorList>
            <consortium name="DOE Joint Genome Institute"/>
            <person name="Mondo S.J."/>
            <person name="Dannebaum R.O."/>
            <person name="Kuo R.C."/>
            <person name="Labutti K."/>
            <person name="Haridas S."/>
            <person name="Kuo A."/>
            <person name="Salamov A."/>
            <person name="Ahrendt S.R."/>
            <person name="Lipzen A."/>
            <person name="Sullivan W."/>
            <person name="Andreopoulos W.B."/>
            <person name="Clum A."/>
            <person name="Lindquist E."/>
            <person name="Daum C."/>
            <person name="Ramamoorthy G.K."/>
            <person name="Gryganskyi A."/>
            <person name="Culley D."/>
            <person name="Magnuson J.K."/>
            <person name="James T.Y."/>
            <person name="O'Malley M.A."/>
            <person name="Stajich J.E."/>
            <person name="Spatafora J.W."/>
            <person name="Visel A."/>
            <person name="Grigoriev I.V."/>
        </authorList>
    </citation>
    <scope>NUCLEOTIDE SEQUENCE [LARGE SCALE GENOMIC DNA]</scope>
    <source>
        <strain evidence="6 7">NRRL 1336</strain>
    </source>
</reference>
<dbReference type="EMBL" id="MCGE01000001">
    <property type="protein sequence ID" value="ORZ25409.1"/>
    <property type="molecule type" value="Genomic_DNA"/>
</dbReference>
<evidence type="ECO:0000256" key="1">
    <source>
        <dbReference type="ARBA" id="ARBA00022574"/>
    </source>
</evidence>
<evidence type="ECO:0000256" key="2">
    <source>
        <dbReference type="ARBA" id="ARBA00022737"/>
    </source>
</evidence>
<keyword evidence="7" id="KW-1185">Reference proteome</keyword>
<feature type="region of interest" description="Disordered" evidence="4">
    <location>
        <begin position="734"/>
        <end position="799"/>
    </location>
</feature>
<evidence type="ECO:0000313" key="6">
    <source>
        <dbReference type="EMBL" id="ORZ25409.1"/>
    </source>
</evidence>